<evidence type="ECO:0000256" key="2">
    <source>
        <dbReference type="ARBA" id="ARBA00007639"/>
    </source>
</evidence>
<dbReference type="CDD" id="cd06321">
    <property type="entry name" value="PBP1_ABC_sugar_binding-like"/>
    <property type="match status" value="1"/>
</dbReference>
<keyword evidence="3 4" id="KW-0732">Signal</keyword>
<reference evidence="6 7" key="1">
    <citation type="journal article" date="2022" name="Arch. Microbiol.">
        <title>Paraburkholderia bengalensis sp. nov. isolated from roots of Oryza sativa, IR64.</title>
        <authorList>
            <person name="Nag P."/>
            <person name="Mondal N."/>
            <person name="Sarkar J."/>
            <person name="Das S."/>
        </authorList>
    </citation>
    <scope>NUCLEOTIDE SEQUENCE [LARGE SCALE GENOMIC DNA]</scope>
    <source>
        <strain evidence="6 7">IR64_4_BI</strain>
    </source>
</reference>
<dbReference type="Pfam" id="PF13407">
    <property type="entry name" value="Peripla_BP_4"/>
    <property type="match status" value="1"/>
</dbReference>
<keyword evidence="7" id="KW-1185">Reference proteome</keyword>
<dbReference type="SUPFAM" id="SSF53822">
    <property type="entry name" value="Periplasmic binding protein-like I"/>
    <property type="match status" value="1"/>
</dbReference>
<evidence type="ECO:0000259" key="5">
    <source>
        <dbReference type="Pfam" id="PF13407"/>
    </source>
</evidence>
<evidence type="ECO:0000256" key="3">
    <source>
        <dbReference type="ARBA" id="ARBA00022729"/>
    </source>
</evidence>
<protein>
    <submittedName>
        <fullName evidence="6">ABC transporter substrate-binding protein</fullName>
    </submittedName>
</protein>
<dbReference type="EMBL" id="JACFYJ010000049">
    <property type="protein sequence ID" value="MEI6000351.1"/>
    <property type="molecule type" value="Genomic_DNA"/>
</dbReference>
<gene>
    <name evidence="6" type="ORF">H3V53_25070</name>
</gene>
<organism evidence="6 7">
    <name type="scientific">Paraburkholderia bengalensis</name>
    <dbReference type="NCBI Taxonomy" id="2747562"/>
    <lineage>
        <taxon>Bacteria</taxon>
        <taxon>Pseudomonadati</taxon>
        <taxon>Pseudomonadota</taxon>
        <taxon>Betaproteobacteria</taxon>
        <taxon>Burkholderiales</taxon>
        <taxon>Burkholderiaceae</taxon>
        <taxon>Paraburkholderia</taxon>
    </lineage>
</organism>
<evidence type="ECO:0000256" key="1">
    <source>
        <dbReference type="ARBA" id="ARBA00004196"/>
    </source>
</evidence>
<dbReference type="Proteomes" id="UP001386437">
    <property type="component" value="Unassembled WGS sequence"/>
</dbReference>
<name>A0ABU8IXR7_9BURK</name>
<dbReference type="RefSeq" id="WP_336600289.1">
    <property type="nucleotide sequence ID" value="NZ_JACFYJ010000049.1"/>
</dbReference>
<dbReference type="PANTHER" id="PTHR46847:SF2">
    <property type="entry name" value="ABC TRANSPORTER SUGAR-BINDING PROTEIN"/>
    <property type="match status" value="1"/>
</dbReference>
<comment type="similarity">
    <text evidence="2">Belongs to the bacterial solute-binding protein 2 family.</text>
</comment>
<feature type="signal peptide" evidence="4">
    <location>
        <begin position="1"/>
        <end position="22"/>
    </location>
</feature>
<accession>A0ABU8IXR7</accession>
<evidence type="ECO:0000256" key="4">
    <source>
        <dbReference type="SAM" id="SignalP"/>
    </source>
</evidence>
<dbReference type="InterPro" id="IPR025997">
    <property type="entry name" value="SBP_2_dom"/>
</dbReference>
<sequence>MRKTATCLLAGAFFALAMSAHAADKPLKSVGVTVGDLANPYFVAVGQSVTREAKKINPNAQVTVVSAKYDLNTQVGQIDNFIANKVDLIILGAADSKGIGPEVKKAQKAGIVVVAVDVSAENADATVMSDNTMAGQESCKYIAQQLNDKGSIVIVNGPPVSSIMDRVTGCKAELAKHPAIKILSDNQNAGGSRDGGLTSMSNLLAAYPKIDAVFGVNDPTAIGAELAIKQAKRSDIKLIGGVDGGPDGVQALKTPQSLFVVSPAQDPNGMAAQAVDVGYALMNGRPPKNKVELLPTPPITRANVATYQGWIRN</sequence>
<proteinExistence type="inferred from homology"/>
<feature type="domain" description="Periplasmic binding protein" evidence="5">
    <location>
        <begin position="30"/>
        <end position="285"/>
    </location>
</feature>
<dbReference type="Gene3D" id="3.40.50.2300">
    <property type="match status" value="2"/>
</dbReference>
<comment type="caution">
    <text evidence="6">The sequence shown here is derived from an EMBL/GenBank/DDBJ whole genome shotgun (WGS) entry which is preliminary data.</text>
</comment>
<dbReference type="PANTHER" id="PTHR46847">
    <property type="entry name" value="D-ALLOSE-BINDING PERIPLASMIC PROTEIN-RELATED"/>
    <property type="match status" value="1"/>
</dbReference>
<evidence type="ECO:0000313" key="6">
    <source>
        <dbReference type="EMBL" id="MEI6000351.1"/>
    </source>
</evidence>
<evidence type="ECO:0000313" key="7">
    <source>
        <dbReference type="Proteomes" id="UP001386437"/>
    </source>
</evidence>
<dbReference type="InterPro" id="IPR028082">
    <property type="entry name" value="Peripla_BP_I"/>
</dbReference>
<comment type="subcellular location">
    <subcellularLocation>
        <location evidence="1">Cell envelope</location>
    </subcellularLocation>
</comment>
<feature type="chain" id="PRO_5045530790" evidence="4">
    <location>
        <begin position="23"/>
        <end position="313"/>
    </location>
</feature>